<dbReference type="GO" id="GO:0005829">
    <property type="term" value="C:cytosol"/>
    <property type="evidence" value="ECO:0007669"/>
    <property type="project" value="TreeGrafter"/>
</dbReference>
<dbReference type="NCBIfam" id="NF001100">
    <property type="entry name" value="PRK00133.1"/>
    <property type="match status" value="1"/>
</dbReference>
<dbReference type="CDD" id="cd07957">
    <property type="entry name" value="Anticodon_Ia_Met"/>
    <property type="match status" value="1"/>
</dbReference>
<dbReference type="Gene3D" id="3.40.50.620">
    <property type="entry name" value="HUPs"/>
    <property type="match status" value="1"/>
</dbReference>
<comment type="similarity">
    <text evidence="8">Belongs to the class-I aminoacyl-tRNA synthetase family. MetG type 1 subfamily.</text>
</comment>
<feature type="short sequence motif" description="'HIGH' region" evidence="8">
    <location>
        <begin position="12"/>
        <end position="22"/>
    </location>
</feature>
<dbReference type="AlphaFoldDB" id="A0A832UME4"/>
<reference evidence="10 11" key="1">
    <citation type="journal article" name="Nat. Commun.">
        <title>Undinarchaeota illuminate DPANN phylogeny and the impact of gene transfer on archaeal evolution.</title>
        <authorList>
            <person name="Dombrowski N."/>
            <person name="Williams T.A."/>
            <person name="Sun J."/>
            <person name="Woodcroft B.J."/>
            <person name="Lee J.H."/>
            <person name="Minh B.Q."/>
            <person name="Rinke C."/>
            <person name="Spang A."/>
        </authorList>
    </citation>
    <scope>NUCLEOTIDE SEQUENCE [LARGE SCALE GENOMIC DNA]</scope>
    <source>
        <strain evidence="10">MAG_bin17</strain>
    </source>
</reference>
<feature type="short sequence motif" description="'KMSKS' region" evidence="8">
    <location>
        <begin position="325"/>
        <end position="329"/>
    </location>
</feature>
<accession>A0A832UME4</accession>
<sequence length="759" mass="87060">MTDRYLVTCALPYANGPLHVGHIRSTYLPGDIYARYLRLRGKESLFICSTDEHGTPITVSAEKEGISPIKLAEKYHKVIKGNFEELNIKFDHFSRTSSPTNIKNAQEFFTEAEKNGHIYTQEVDQYYCEHCSRFLPDRYVEGECPDCGAEGARGDHCEKCAQALSELVKPRCMLCSSKPEMKKTEHWFFKLTSFKGELSKFLDSDDLPDNVKNYAVTWLEKLEDWCITRDLDWGVPVPVKNSKGKVLYVWWDAPIGYISATEEWGKKTKKDWEKYWTDSKIVHFIGKDIIYHHALFWPAMLKAHGKYSLPWTIPAGEFLSLEGKKMSTSRNWVIWIDDFLKDYPADYLRYYLTINSPLDSDMDFSWDDFQARINNELSDVIGNFVHRVLTFIEKFYEGKVPEQTELNDADQAIIEKIQKTPDDAEKHIEKFKFMDALKEVLALAAAGNQYLNEKAPWKNKEDGTPLNLCASIVNSLAIQLSPFMPETAQKIWEQLGREGLVEEQGWENAKDLLEAGHAIGKPSPLIEKVEIEETEAEFSGKKVLVDKDIKKAIDSKELSVALAELTGINVKRRSRPLEREKKEVLGNAEKTRQKTMDSYRYLLEERDRGTEGLSSENLIKFVEESKMLPNINTVTDIYNIQAFKTGLIMGVYDAERISGNVRLKVTDGREKFTPIGSSRPAKIEKNEYVLADEDDNVITRWLTKENERVKVTLYTRNAIVCVQGNKDIPQKDIEKALETVCKKIVEVSGGRYKILYPSQ</sequence>
<dbReference type="EMBL" id="DVAD01000016">
    <property type="protein sequence ID" value="HIJ99878.1"/>
    <property type="molecule type" value="Genomic_DNA"/>
</dbReference>
<evidence type="ECO:0000256" key="8">
    <source>
        <dbReference type="HAMAP-Rule" id="MF_00098"/>
    </source>
</evidence>
<comment type="function">
    <text evidence="8">Is required not only for elongation of protein synthesis but also for the initiation of all mRNA translation through initiator tRNA(fMet) aminoacylation.</text>
</comment>
<evidence type="ECO:0000256" key="4">
    <source>
        <dbReference type="ARBA" id="ARBA00022840"/>
    </source>
</evidence>
<keyword evidence="5 8" id="KW-0648">Protein biosynthesis</keyword>
<name>A0A832UME4_9ARCH</name>
<dbReference type="InterPro" id="IPR001412">
    <property type="entry name" value="aa-tRNA-synth_I_CS"/>
</dbReference>
<dbReference type="Pfam" id="PF09334">
    <property type="entry name" value="tRNA-synt_1g"/>
    <property type="match status" value="1"/>
</dbReference>
<dbReference type="Pfam" id="PF19303">
    <property type="entry name" value="Anticodon_3"/>
    <property type="match status" value="1"/>
</dbReference>
<keyword evidence="8" id="KW-0862">Zinc</keyword>
<dbReference type="Proteomes" id="UP000604391">
    <property type="component" value="Unassembled WGS sequence"/>
</dbReference>
<organism evidence="10 11">
    <name type="scientific">Candidatus Undinarchaeum marinum</name>
    <dbReference type="NCBI Taxonomy" id="2756141"/>
    <lineage>
        <taxon>Archaea</taxon>
        <taxon>Candidatus Undinarchaeota</taxon>
        <taxon>Candidatus Undinarchaeia</taxon>
        <taxon>Candidatus Undinarchaeales</taxon>
        <taxon>Candidatus Undinarchaeaceae</taxon>
        <taxon>Candidatus Undinarchaeum</taxon>
    </lineage>
</organism>
<keyword evidence="8" id="KW-0963">Cytoplasm</keyword>
<dbReference type="Gene3D" id="3.50.40.10">
    <property type="entry name" value="Phenylalanyl-trna Synthetase, Chain B, domain 3"/>
    <property type="match status" value="1"/>
</dbReference>
<dbReference type="InterPro" id="IPR041872">
    <property type="entry name" value="Anticodon_Met"/>
</dbReference>
<dbReference type="InterPro" id="IPR005146">
    <property type="entry name" value="B3/B4_tRNA-bd"/>
</dbReference>
<dbReference type="GO" id="GO:0005524">
    <property type="term" value="F:ATP binding"/>
    <property type="evidence" value="ECO:0007669"/>
    <property type="project" value="UniProtKB-UniRule"/>
</dbReference>
<keyword evidence="6 8" id="KW-0030">Aminoacyl-tRNA synthetase</keyword>
<dbReference type="PRINTS" id="PR01041">
    <property type="entry name" value="TRNASYNTHMET"/>
</dbReference>
<evidence type="ECO:0000256" key="2">
    <source>
        <dbReference type="ARBA" id="ARBA00022598"/>
    </source>
</evidence>
<evidence type="ECO:0000259" key="9">
    <source>
        <dbReference type="SMART" id="SM00873"/>
    </source>
</evidence>
<dbReference type="Pfam" id="PF03483">
    <property type="entry name" value="B3_4"/>
    <property type="match status" value="1"/>
</dbReference>
<dbReference type="PROSITE" id="PS00178">
    <property type="entry name" value="AA_TRNA_LIGASE_I"/>
    <property type="match status" value="1"/>
</dbReference>
<evidence type="ECO:0000256" key="5">
    <source>
        <dbReference type="ARBA" id="ARBA00022917"/>
    </source>
</evidence>
<comment type="subcellular location">
    <subcellularLocation>
        <location evidence="1 8">Cytoplasm</location>
    </subcellularLocation>
</comment>
<keyword evidence="4 8" id="KW-0067">ATP-binding</keyword>
<dbReference type="InterPro" id="IPR029038">
    <property type="entry name" value="MetRS_Zn"/>
</dbReference>
<dbReference type="CDD" id="cd00814">
    <property type="entry name" value="MetRS_core"/>
    <property type="match status" value="1"/>
</dbReference>
<dbReference type="GO" id="GO:0006431">
    <property type="term" value="P:methionyl-tRNA aminoacylation"/>
    <property type="evidence" value="ECO:0007669"/>
    <property type="project" value="UniProtKB-UniRule"/>
</dbReference>
<dbReference type="InterPro" id="IPR033911">
    <property type="entry name" value="MetRS_core"/>
</dbReference>
<dbReference type="SUPFAM" id="SSF52374">
    <property type="entry name" value="Nucleotidylyl transferase"/>
    <property type="match status" value="1"/>
</dbReference>
<keyword evidence="3 8" id="KW-0547">Nucleotide-binding</keyword>
<dbReference type="SUPFAM" id="SSF57770">
    <property type="entry name" value="Methionyl-tRNA synthetase (MetRS), Zn-domain"/>
    <property type="match status" value="1"/>
</dbReference>
<dbReference type="HAMAP" id="MF_00098">
    <property type="entry name" value="Met_tRNA_synth_type1"/>
    <property type="match status" value="1"/>
</dbReference>
<dbReference type="SUPFAM" id="SSF47323">
    <property type="entry name" value="Anticodon-binding domain of a subclass of class I aminoacyl-tRNA synthetases"/>
    <property type="match status" value="1"/>
</dbReference>
<dbReference type="PANTHER" id="PTHR45765:SF1">
    <property type="entry name" value="METHIONINE--TRNA LIGASE, CYTOPLASMIC"/>
    <property type="match status" value="1"/>
</dbReference>
<dbReference type="InterPro" id="IPR020825">
    <property type="entry name" value="Phe-tRNA_synthase-like_B3/B4"/>
</dbReference>
<dbReference type="PANTHER" id="PTHR45765">
    <property type="entry name" value="METHIONINE--TRNA LIGASE"/>
    <property type="match status" value="1"/>
</dbReference>
<feature type="binding site" evidence="8">
    <location>
        <position position="328"/>
    </location>
    <ligand>
        <name>ATP</name>
        <dbReference type="ChEBI" id="CHEBI:30616"/>
    </ligand>
</feature>
<dbReference type="EC" id="6.1.1.10" evidence="8"/>
<feature type="domain" description="B3/B4 tRNA-binding" evidence="9">
    <location>
        <begin position="598"/>
        <end position="749"/>
    </location>
</feature>
<evidence type="ECO:0000313" key="10">
    <source>
        <dbReference type="EMBL" id="HIJ99878.1"/>
    </source>
</evidence>
<dbReference type="Gene3D" id="1.10.730.10">
    <property type="entry name" value="Isoleucyl-tRNA Synthetase, Domain 1"/>
    <property type="match status" value="1"/>
</dbReference>
<evidence type="ECO:0000256" key="1">
    <source>
        <dbReference type="ARBA" id="ARBA00004496"/>
    </source>
</evidence>
<dbReference type="InterPro" id="IPR023458">
    <property type="entry name" value="Met-tRNA_ligase_1"/>
</dbReference>
<dbReference type="SMART" id="SM00873">
    <property type="entry name" value="B3_4"/>
    <property type="match status" value="1"/>
</dbReference>
<feature type="binding site" evidence="8">
    <location>
        <position position="157"/>
    </location>
    <ligand>
        <name>Zn(2+)</name>
        <dbReference type="ChEBI" id="CHEBI:29105"/>
    </ligand>
</feature>
<dbReference type="InterPro" id="IPR015413">
    <property type="entry name" value="Methionyl/Leucyl_tRNA_Synth"/>
</dbReference>
<feature type="binding site" evidence="8">
    <location>
        <position position="144"/>
    </location>
    <ligand>
        <name>Zn(2+)</name>
        <dbReference type="ChEBI" id="CHEBI:29105"/>
    </ligand>
</feature>
<dbReference type="NCBIfam" id="TIGR00398">
    <property type="entry name" value="metG"/>
    <property type="match status" value="1"/>
</dbReference>
<keyword evidence="11" id="KW-1185">Reference proteome</keyword>
<dbReference type="InterPro" id="IPR014729">
    <property type="entry name" value="Rossmann-like_a/b/a_fold"/>
</dbReference>
<evidence type="ECO:0000256" key="6">
    <source>
        <dbReference type="ARBA" id="ARBA00023146"/>
    </source>
</evidence>
<dbReference type="Gene3D" id="2.20.28.20">
    <property type="entry name" value="Methionyl-tRNA synthetase, Zn-domain"/>
    <property type="match status" value="1"/>
</dbReference>
<dbReference type="GO" id="GO:0017101">
    <property type="term" value="C:aminoacyl-tRNA synthetase multienzyme complex"/>
    <property type="evidence" value="ECO:0007669"/>
    <property type="project" value="TreeGrafter"/>
</dbReference>
<protein>
    <recommendedName>
        <fullName evidence="8">Methionine--tRNA ligase</fullName>
        <ecNumber evidence="8">6.1.1.10</ecNumber>
    </recommendedName>
    <alternativeName>
        <fullName evidence="8">Methionyl-tRNA synthetase</fullName>
        <shortName evidence="8">MetRS</shortName>
    </alternativeName>
</protein>
<dbReference type="GO" id="GO:0004826">
    <property type="term" value="F:phenylalanine-tRNA ligase activity"/>
    <property type="evidence" value="ECO:0007669"/>
    <property type="project" value="InterPro"/>
</dbReference>
<evidence type="ECO:0000256" key="3">
    <source>
        <dbReference type="ARBA" id="ARBA00022741"/>
    </source>
</evidence>
<comment type="catalytic activity">
    <reaction evidence="7 8">
        <text>tRNA(Met) + L-methionine + ATP = L-methionyl-tRNA(Met) + AMP + diphosphate</text>
        <dbReference type="Rhea" id="RHEA:13481"/>
        <dbReference type="Rhea" id="RHEA-COMP:9667"/>
        <dbReference type="Rhea" id="RHEA-COMP:9698"/>
        <dbReference type="ChEBI" id="CHEBI:30616"/>
        <dbReference type="ChEBI" id="CHEBI:33019"/>
        <dbReference type="ChEBI" id="CHEBI:57844"/>
        <dbReference type="ChEBI" id="CHEBI:78442"/>
        <dbReference type="ChEBI" id="CHEBI:78530"/>
        <dbReference type="ChEBI" id="CHEBI:456215"/>
        <dbReference type="EC" id="6.1.1.10"/>
    </reaction>
</comment>
<evidence type="ECO:0000313" key="11">
    <source>
        <dbReference type="Proteomes" id="UP000604391"/>
    </source>
</evidence>
<feature type="binding site" evidence="8">
    <location>
        <position position="147"/>
    </location>
    <ligand>
        <name>Zn(2+)</name>
        <dbReference type="ChEBI" id="CHEBI:29105"/>
    </ligand>
</feature>
<comment type="caution">
    <text evidence="10">The sequence shown here is derived from an EMBL/GenBank/DDBJ whole genome shotgun (WGS) entry which is preliminary data.</text>
</comment>
<dbReference type="InterPro" id="IPR014758">
    <property type="entry name" value="Met-tRNA_synth"/>
</dbReference>
<dbReference type="GO" id="GO:0003723">
    <property type="term" value="F:RNA binding"/>
    <property type="evidence" value="ECO:0007669"/>
    <property type="project" value="InterPro"/>
</dbReference>
<gene>
    <name evidence="8 10" type="primary">metG</name>
    <name evidence="10" type="ORF">H1011_03640</name>
</gene>
<dbReference type="SUPFAM" id="SSF56037">
    <property type="entry name" value="PheT/TilS domain"/>
    <property type="match status" value="1"/>
</dbReference>
<evidence type="ECO:0000256" key="7">
    <source>
        <dbReference type="ARBA" id="ARBA00047364"/>
    </source>
</evidence>
<dbReference type="GO" id="GO:0046872">
    <property type="term" value="F:metal ion binding"/>
    <property type="evidence" value="ECO:0007669"/>
    <property type="project" value="UniProtKB-KW"/>
</dbReference>
<keyword evidence="8" id="KW-0479">Metal-binding</keyword>
<feature type="binding site" evidence="8">
    <location>
        <position position="160"/>
    </location>
    <ligand>
        <name>Zn(2+)</name>
        <dbReference type="ChEBI" id="CHEBI:29105"/>
    </ligand>
</feature>
<dbReference type="GO" id="GO:0004825">
    <property type="term" value="F:methionine-tRNA ligase activity"/>
    <property type="evidence" value="ECO:0007669"/>
    <property type="project" value="UniProtKB-UniRule"/>
</dbReference>
<comment type="cofactor">
    <cofactor evidence="8">
        <name>Zn(2+)</name>
        <dbReference type="ChEBI" id="CHEBI:29105"/>
    </cofactor>
    <text evidence="8">Binds 1 zinc ion per subunit.</text>
</comment>
<dbReference type="InterPro" id="IPR009080">
    <property type="entry name" value="tRNAsynth_Ia_anticodon-bd"/>
</dbReference>
<proteinExistence type="inferred from homology"/>
<keyword evidence="2 8" id="KW-0436">Ligase</keyword>